<dbReference type="InterPro" id="IPR038084">
    <property type="entry name" value="PduO/GlcC-like_sf"/>
</dbReference>
<evidence type="ECO:0008006" key="3">
    <source>
        <dbReference type="Google" id="ProtNLM"/>
    </source>
</evidence>
<dbReference type="PATRIC" id="fig|52133.19.peg.2925"/>
<dbReference type="PANTHER" id="PTHR34309:SF1">
    <property type="entry name" value="PROTEIN GLCG"/>
    <property type="match status" value="1"/>
</dbReference>
<dbReference type="Pfam" id="PF03928">
    <property type="entry name" value="HbpS-like"/>
    <property type="match status" value="1"/>
</dbReference>
<dbReference type="Gene3D" id="3.30.450.150">
    <property type="entry name" value="Haem-degrading domain"/>
    <property type="match status" value="1"/>
</dbReference>
<dbReference type="Proteomes" id="UP000075544">
    <property type="component" value="Unassembled WGS sequence"/>
</dbReference>
<protein>
    <recommendedName>
        <fullName evidence="3">Heme-binding protein</fullName>
    </recommendedName>
</protein>
<organism evidence="1 2">
    <name type="scientific">Acinetobacter venetianus</name>
    <dbReference type="NCBI Taxonomy" id="52133"/>
    <lineage>
        <taxon>Bacteria</taxon>
        <taxon>Pseudomonadati</taxon>
        <taxon>Pseudomonadota</taxon>
        <taxon>Gammaproteobacteria</taxon>
        <taxon>Moraxellales</taxon>
        <taxon>Moraxellaceae</taxon>
        <taxon>Acinetobacter</taxon>
    </lineage>
</organism>
<comment type="caution">
    <text evidence="1">The sequence shown here is derived from an EMBL/GenBank/DDBJ whole genome shotgun (WGS) entry which is preliminary data.</text>
</comment>
<dbReference type="PANTHER" id="PTHR34309">
    <property type="entry name" value="SLR1406 PROTEIN"/>
    <property type="match status" value="1"/>
</dbReference>
<dbReference type="EMBL" id="JRHX01000087">
    <property type="protein sequence ID" value="KXZ68720.1"/>
    <property type="molecule type" value="Genomic_DNA"/>
</dbReference>
<reference evidence="1 2" key="1">
    <citation type="journal article" date="2016" name="Sci. Rep.">
        <title>Genomic and phenotypic characterization of the species Acinetobacter venetianus.</title>
        <authorList>
            <person name="Fondi M."/>
            <person name="Maida I."/>
            <person name="Perrin E."/>
            <person name="Orlandini V."/>
            <person name="La Torre L."/>
            <person name="Bosi E."/>
            <person name="Negroni A."/>
            <person name="Zanaroli G."/>
            <person name="Fava F."/>
            <person name="Decorosi F."/>
            <person name="Giovannetti L."/>
            <person name="Viti C."/>
            <person name="Vaneechoutte M."/>
            <person name="Dijkshoorn L."/>
            <person name="Fani R."/>
        </authorList>
    </citation>
    <scope>NUCLEOTIDE SEQUENCE [LARGE SCALE GENOMIC DNA]</scope>
    <source>
        <strain evidence="1 2">LUH13518</strain>
    </source>
</reference>
<gene>
    <name evidence="1" type="ORF">AVENLUH13518_02880</name>
</gene>
<proteinExistence type="predicted"/>
<accession>A0A150HR57</accession>
<dbReference type="RefSeq" id="WP_061525441.1">
    <property type="nucleotide sequence ID" value="NZ_JRHX01000087.1"/>
</dbReference>
<dbReference type="SUPFAM" id="SSF143744">
    <property type="entry name" value="GlcG-like"/>
    <property type="match status" value="1"/>
</dbReference>
<dbReference type="AlphaFoldDB" id="A0A150HR57"/>
<dbReference type="InterPro" id="IPR052517">
    <property type="entry name" value="GlcG_carb_metab_protein"/>
</dbReference>
<evidence type="ECO:0000313" key="1">
    <source>
        <dbReference type="EMBL" id="KXZ68720.1"/>
    </source>
</evidence>
<name>A0A150HR57_9GAMM</name>
<evidence type="ECO:0000313" key="2">
    <source>
        <dbReference type="Proteomes" id="UP000075544"/>
    </source>
</evidence>
<dbReference type="InterPro" id="IPR005624">
    <property type="entry name" value="PduO/GlcC-like"/>
</dbReference>
<sequence>MKTKHYLTAADVEILVDAASQYATEHSFNVSIAVVDDGGTLLMMKRMDGASVLSTEICQEKAKSAAVSRRATKVSEDMIRDGKIGFLTINAANGMLEGGEPIVYQEQVVGAVGISGVQSFQDAEIAQHAIQQFLEQQT</sequence>